<protein>
    <submittedName>
        <fullName evidence="1">Uncharacterized protein</fullName>
    </submittedName>
</protein>
<reference evidence="1 2" key="1">
    <citation type="submission" date="2016-11" db="EMBL/GenBank/DDBJ databases">
        <authorList>
            <person name="Jaros S."/>
            <person name="Januszkiewicz K."/>
            <person name="Wedrychowicz H."/>
        </authorList>
    </citation>
    <scope>NUCLEOTIDE SEQUENCE [LARGE SCALE GENOMIC DNA]</scope>
    <source>
        <strain evidence="1 2">DSM 21986</strain>
    </source>
</reference>
<proteinExistence type="predicted"/>
<keyword evidence="2" id="KW-1185">Reference proteome</keyword>
<evidence type="ECO:0000313" key="2">
    <source>
        <dbReference type="Proteomes" id="UP000184041"/>
    </source>
</evidence>
<dbReference type="Proteomes" id="UP000184041">
    <property type="component" value="Unassembled WGS sequence"/>
</dbReference>
<sequence>MKQLFQLAVGVNEIQVSYPKEGNGSITFINYKKNKSVTVDINFELADRKQDEYWNDLVEYVQHYFSNPNNHQLNCKLALNNANT</sequence>
<dbReference type="AlphaFoldDB" id="A0A1M5GFU3"/>
<name>A0A1M5GFU3_9BACT</name>
<accession>A0A1M5GFU3</accession>
<dbReference type="EMBL" id="FQUS01000017">
    <property type="protein sequence ID" value="SHG02587.1"/>
    <property type="molecule type" value="Genomic_DNA"/>
</dbReference>
<gene>
    <name evidence="1" type="ORF">SAMN05443144_11739</name>
</gene>
<evidence type="ECO:0000313" key="1">
    <source>
        <dbReference type="EMBL" id="SHG02587.1"/>
    </source>
</evidence>
<dbReference type="STRING" id="1194090.SAMN05443144_11739"/>
<organism evidence="1 2">
    <name type="scientific">Fodinibius roseus</name>
    <dbReference type="NCBI Taxonomy" id="1194090"/>
    <lineage>
        <taxon>Bacteria</taxon>
        <taxon>Pseudomonadati</taxon>
        <taxon>Balneolota</taxon>
        <taxon>Balneolia</taxon>
        <taxon>Balneolales</taxon>
        <taxon>Balneolaceae</taxon>
        <taxon>Fodinibius</taxon>
    </lineage>
</organism>